<evidence type="ECO:0000313" key="2">
    <source>
        <dbReference type="EMBL" id="KIW73403.1"/>
    </source>
</evidence>
<organism evidence="2 3">
    <name type="scientific">Phialophora macrospora</name>
    <dbReference type="NCBI Taxonomy" id="1851006"/>
    <lineage>
        <taxon>Eukaryota</taxon>
        <taxon>Fungi</taxon>
        <taxon>Dikarya</taxon>
        <taxon>Ascomycota</taxon>
        <taxon>Pezizomycotina</taxon>
        <taxon>Eurotiomycetes</taxon>
        <taxon>Chaetothyriomycetidae</taxon>
        <taxon>Chaetothyriales</taxon>
        <taxon>Herpotrichiellaceae</taxon>
        <taxon>Phialophora</taxon>
    </lineage>
</organism>
<dbReference type="Proteomes" id="UP000054266">
    <property type="component" value="Unassembled WGS sequence"/>
</dbReference>
<feature type="region of interest" description="Disordered" evidence="1">
    <location>
        <begin position="131"/>
        <end position="156"/>
    </location>
</feature>
<name>A0A0D2FY15_9EURO</name>
<reference evidence="2 3" key="1">
    <citation type="submission" date="2015-01" db="EMBL/GenBank/DDBJ databases">
        <title>The Genome Sequence of Capronia semiimmersa CBS27337.</title>
        <authorList>
            <consortium name="The Broad Institute Genomics Platform"/>
            <person name="Cuomo C."/>
            <person name="de Hoog S."/>
            <person name="Gorbushina A."/>
            <person name="Stielow B."/>
            <person name="Teixiera M."/>
            <person name="Abouelleil A."/>
            <person name="Chapman S.B."/>
            <person name="Priest M."/>
            <person name="Young S.K."/>
            <person name="Wortman J."/>
            <person name="Nusbaum C."/>
            <person name="Birren B."/>
        </authorList>
    </citation>
    <scope>NUCLEOTIDE SEQUENCE [LARGE SCALE GENOMIC DNA]</scope>
    <source>
        <strain evidence="2 3">CBS 27337</strain>
    </source>
</reference>
<evidence type="ECO:0000313" key="3">
    <source>
        <dbReference type="Proteomes" id="UP000054266"/>
    </source>
</evidence>
<dbReference type="EMBL" id="KN846956">
    <property type="protein sequence ID" value="KIW73403.1"/>
    <property type="molecule type" value="Genomic_DNA"/>
</dbReference>
<protein>
    <submittedName>
        <fullName evidence="2">Uncharacterized protein</fullName>
    </submittedName>
</protein>
<accession>A0A0D2FY15</accession>
<dbReference type="AlphaFoldDB" id="A0A0D2FY15"/>
<evidence type="ECO:0000256" key="1">
    <source>
        <dbReference type="SAM" id="MobiDB-lite"/>
    </source>
</evidence>
<dbReference type="HOGENOM" id="CLU_1524953_0_0_1"/>
<sequence>MIPSCSSVKLLARRRVRVNKPPMRRGYREASIQQHRQASDLRGFCLCCGNQPTDPDTGRLPFPQILSRCAHYRNPCAHPPRKCKHQGGFPPGLYPSRVGHTINSQDFANPASDQLAEAKLDLEKAEKIADSAKVDHLSPSPGPFRHPDRFSPQHVGQAVPQTLNPEFGTEQQVLLA</sequence>
<keyword evidence="3" id="KW-1185">Reference proteome</keyword>
<proteinExistence type="predicted"/>
<gene>
    <name evidence="2" type="ORF">PV04_01527</name>
</gene>